<reference evidence="5" key="2">
    <citation type="submission" date="2025-08" db="UniProtKB">
        <authorList>
            <consortium name="RefSeq"/>
        </authorList>
    </citation>
    <scope>IDENTIFICATION</scope>
    <source>
        <tissue evidence="5">Leaf</tissue>
    </source>
</reference>
<evidence type="ECO:0000256" key="2">
    <source>
        <dbReference type="SAM" id="MobiDB-lite"/>
    </source>
</evidence>
<feature type="coiled-coil region" evidence="1">
    <location>
        <begin position="557"/>
        <end position="620"/>
    </location>
</feature>
<accession>A0A6J0P9N4</accession>
<dbReference type="InterPro" id="IPR044202">
    <property type="entry name" value="LETM1/MDM38-like"/>
</dbReference>
<gene>
    <name evidence="5" type="primary">LOC108862992</name>
</gene>
<reference evidence="4" key="1">
    <citation type="journal article" date="2019" name="Database">
        <title>The radish genome database (RadishGD): an integrated information resource for radish genomics.</title>
        <authorList>
            <person name="Yu H.J."/>
            <person name="Baek S."/>
            <person name="Lee Y.J."/>
            <person name="Cho A."/>
            <person name="Mun J.H."/>
        </authorList>
    </citation>
    <scope>NUCLEOTIDE SEQUENCE [LARGE SCALE GENOMIC DNA]</scope>
    <source>
        <strain evidence="4">cv. WK10039</strain>
    </source>
</reference>
<feature type="region of interest" description="Disordered" evidence="2">
    <location>
        <begin position="674"/>
        <end position="698"/>
    </location>
</feature>
<evidence type="ECO:0000313" key="4">
    <source>
        <dbReference type="Proteomes" id="UP000504610"/>
    </source>
</evidence>
<name>A0A6J0P9N4_RAPSA</name>
<feature type="region of interest" description="Disordered" evidence="2">
    <location>
        <begin position="1"/>
        <end position="20"/>
    </location>
</feature>
<keyword evidence="3" id="KW-1133">Transmembrane helix</keyword>
<dbReference type="GO" id="GO:0005743">
    <property type="term" value="C:mitochondrial inner membrane"/>
    <property type="evidence" value="ECO:0007669"/>
    <property type="project" value="InterPro"/>
</dbReference>
<dbReference type="GeneID" id="108862992"/>
<dbReference type="KEGG" id="rsz:108862992"/>
<evidence type="ECO:0000256" key="1">
    <source>
        <dbReference type="SAM" id="Coils"/>
    </source>
</evidence>
<protein>
    <submittedName>
        <fullName evidence="5">Uncharacterized protein LOC108862992</fullName>
    </submittedName>
</protein>
<dbReference type="RefSeq" id="XP_018492778.1">
    <property type="nucleotide sequence ID" value="XM_018637276.2"/>
</dbReference>
<proteinExistence type="predicted"/>
<dbReference type="OrthoDB" id="275278at2759"/>
<dbReference type="GO" id="GO:0030003">
    <property type="term" value="P:intracellular monoatomic cation homeostasis"/>
    <property type="evidence" value="ECO:0007669"/>
    <property type="project" value="TreeGrafter"/>
</dbReference>
<dbReference type="PANTHER" id="PTHR14009:SF37">
    <property type="entry name" value="(RAPE) HYPOTHETICAL PROTEIN"/>
    <property type="match status" value="1"/>
</dbReference>
<sequence length="886" mass="98762">MAAKLHPPGLVSSSSSTPRQPRIPIVSFVSCKKAVQLSNCLSTSPRSQVFVRYGFLERSSHYKKKARRRRLVQPFLLASAEDGVAVSGGSSQSGGSSSSSSSVGEVRAKLAAAAGSLQEESYCNGLVQSLHDAARTLEFAVKEKITPPRFSWFSATWLGADRNAWLKTLSYQASLYSLLQAVNEISSRGNNRDEDVNVFVQRSLSRQAAPLENMMRDTLSSKHPEAYEWFWSEQVPSVVTSFVNYIEGDQRFLAATSLYTSKGKSSAASNEIEVSLLMLVLNSIAAITKLGPAKFSCPPFFLSLPDTTGRLMEKVVDFVPLPQAYHSIKSIGLQREFLTHFGPRAALGRVKGDSATDEVVFWVDLIQKQLQRAIDREKIWSRLTTSESIEVLERDLAIFGFFIALGRSTQSYLAANGFDSLENPLEDLVRHLIGGSVLYYPQLSAISSYQLYVEVVCEELEWIPFYPNSTGAQPPKQSHGHRSKPEGPPNYEVIPQVLDVCSYWLQSFIKHSKWPENPSNVKAAKFLSKGHKSVIRCREELAISKNASSAVTESDSFDKALESVDEALVRLESLLQELYVSNSSSGKEQIKAACSDLEKIRKLKKEAEFLEATFRAKTASLQQEGDKNDSRESYEIQKRYFKGKITKNATSSEDKGNSMSRGFWGFFVRPPKSNPDPEFSGDEFPGKSSGNLLPMDSEPNEISRFEILRNELIELEMRVKRSTAQTIDDEERISEDSPRPSSRQTGVQLVQIKKENMIEKTLHKLRETTTDVWQGTQLLAIDSAAAMKLLRRSLIGDELTQKEKKALRRTMTDLASVIPIGILMLLPVTAVGHAAMLAAIQRYVPGLIPSTYGPERLNLLRQLEKVKELQTNETEAEESTEKIAYD</sequence>
<evidence type="ECO:0000313" key="5">
    <source>
        <dbReference type="RefSeq" id="XP_018492778.1"/>
    </source>
</evidence>
<dbReference type="Proteomes" id="UP000504610">
    <property type="component" value="Chromosome 5"/>
</dbReference>
<keyword evidence="3" id="KW-0812">Transmembrane</keyword>
<feature type="transmembrane region" description="Helical" evidence="3">
    <location>
        <begin position="817"/>
        <end position="840"/>
    </location>
</feature>
<evidence type="ECO:0000256" key="3">
    <source>
        <dbReference type="SAM" id="Phobius"/>
    </source>
</evidence>
<dbReference type="PANTHER" id="PTHR14009">
    <property type="entry name" value="LEUCINE ZIPPER-EF-HAND CONTAINING TRANSMEMBRANE PROTEIN"/>
    <property type="match status" value="1"/>
</dbReference>
<keyword evidence="1" id="KW-0175">Coiled coil</keyword>
<dbReference type="AlphaFoldDB" id="A0A6J0P9N4"/>
<organism evidence="4 5">
    <name type="scientific">Raphanus sativus</name>
    <name type="common">Radish</name>
    <name type="synonym">Raphanus raphanistrum var. sativus</name>
    <dbReference type="NCBI Taxonomy" id="3726"/>
    <lineage>
        <taxon>Eukaryota</taxon>
        <taxon>Viridiplantae</taxon>
        <taxon>Streptophyta</taxon>
        <taxon>Embryophyta</taxon>
        <taxon>Tracheophyta</taxon>
        <taxon>Spermatophyta</taxon>
        <taxon>Magnoliopsida</taxon>
        <taxon>eudicotyledons</taxon>
        <taxon>Gunneridae</taxon>
        <taxon>Pentapetalae</taxon>
        <taxon>rosids</taxon>
        <taxon>malvids</taxon>
        <taxon>Brassicales</taxon>
        <taxon>Brassicaceae</taxon>
        <taxon>Brassiceae</taxon>
        <taxon>Raphanus</taxon>
    </lineage>
</organism>
<keyword evidence="4" id="KW-1185">Reference proteome</keyword>
<keyword evidence="3" id="KW-0472">Membrane</keyword>
<feature type="region of interest" description="Disordered" evidence="2">
    <location>
        <begin position="723"/>
        <end position="746"/>
    </location>
</feature>